<evidence type="ECO:0000256" key="2">
    <source>
        <dbReference type="ARBA" id="ARBA00023125"/>
    </source>
</evidence>
<dbReference type="EMBL" id="JBEYBF010000003">
    <property type="protein sequence ID" value="MEU1951507.1"/>
    <property type="molecule type" value="Genomic_DNA"/>
</dbReference>
<dbReference type="Pfam" id="PF12833">
    <property type="entry name" value="HTH_18"/>
    <property type="match status" value="1"/>
</dbReference>
<keyword evidence="3" id="KW-0804">Transcription</keyword>
<keyword evidence="6" id="KW-1185">Reference proteome</keyword>
<keyword evidence="1" id="KW-0805">Transcription regulation</keyword>
<evidence type="ECO:0000256" key="1">
    <source>
        <dbReference type="ARBA" id="ARBA00023015"/>
    </source>
</evidence>
<dbReference type="PROSITE" id="PS00041">
    <property type="entry name" value="HTH_ARAC_FAMILY_1"/>
    <property type="match status" value="1"/>
</dbReference>
<dbReference type="Gene3D" id="1.10.10.60">
    <property type="entry name" value="Homeodomain-like"/>
    <property type="match status" value="1"/>
</dbReference>
<reference evidence="5 6" key="1">
    <citation type="submission" date="2024-06" db="EMBL/GenBank/DDBJ databases">
        <title>The Natural Products Discovery Center: Release of the First 8490 Sequenced Strains for Exploring Actinobacteria Biosynthetic Diversity.</title>
        <authorList>
            <person name="Kalkreuter E."/>
            <person name="Kautsar S.A."/>
            <person name="Yang D."/>
            <person name="Bader C.D."/>
            <person name="Teijaro C.N."/>
            <person name="Fluegel L."/>
            <person name="Davis C.M."/>
            <person name="Simpson J.R."/>
            <person name="Lauterbach L."/>
            <person name="Steele A.D."/>
            <person name="Gui C."/>
            <person name="Meng S."/>
            <person name="Li G."/>
            <person name="Viehrig K."/>
            <person name="Ye F."/>
            <person name="Su P."/>
            <person name="Kiefer A.F."/>
            <person name="Nichols A."/>
            <person name="Cepeda A.J."/>
            <person name="Yan W."/>
            <person name="Fan B."/>
            <person name="Jiang Y."/>
            <person name="Adhikari A."/>
            <person name="Zheng C.-J."/>
            <person name="Schuster L."/>
            <person name="Cowan T.M."/>
            <person name="Smanski M.J."/>
            <person name="Chevrette M.G."/>
            <person name="De Carvalho L.P.S."/>
            <person name="Shen B."/>
        </authorList>
    </citation>
    <scope>NUCLEOTIDE SEQUENCE [LARGE SCALE GENOMIC DNA]</scope>
    <source>
        <strain evidence="5 6">NPDC019708</strain>
    </source>
</reference>
<dbReference type="PROSITE" id="PS01124">
    <property type="entry name" value="HTH_ARAC_FAMILY_2"/>
    <property type="match status" value="1"/>
</dbReference>
<protein>
    <submittedName>
        <fullName evidence="5">Helix-turn-helix domain-containing protein</fullName>
    </submittedName>
</protein>
<keyword evidence="2" id="KW-0238">DNA-binding</keyword>
<evidence type="ECO:0000313" key="5">
    <source>
        <dbReference type="EMBL" id="MEU1951507.1"/>
    </source>
</evidence>
<dbReference type="Proteomes" id="UP001550628">
    <property type="component" value="Unassembled WGS sequence"/>
</dbReference>
<dbReference type="InterPro" id="IPR018062">
    <property type="entry name" value="HTH_AraC-typ_CS"/>
</dbReference>
<evidence type="ECO:0000256" key="3">
    <source>
        <dbReference type="ARBA" id="ARBA00023163"/>
    </source>
</evidence>
<dbReference type="InterPro" id="IPR018060">
    <property type="entry name" value="HTH_AraC"/>
</dbReference>
<dbReference type="SMART" id="SM00342">
    <property type="entry name" value="HTH_ARAC"/>
    <property type="match status" value="1"/>
</dbReference>
<dbReference type="PANTHER" id="PTHR43130:SF11">
    <property type="entry name" value="TRANSCRIPTIONAL REGULATORY PROTEIN"/>
    <property type="match status" value="1"/>
</dbReference>
<evidence type="ECO:0000259" key="4">
    <source>
        <dbReference type="PROSITE" id="PS01124"/>
    </source>
</evidence>
<sequence>MDVGIFVVDGVADFGLGALLGAFGTANALRKELPNPPPPWNIRTVSLGSSVRSGSGNLVPTTPLGEIPAPLDALAVAAVDILEPEPLVELVTDVEYTRVLEHIREARAQGVHLAAACTATFFLAESGVLDDSPATTSWWLGACFRGRYPRVRLDESCIVCHGDGITTAGASLAHMDMALSLIYRTSPELAERAMRYLAVGPRASQAPYAIPEVVARGSSLIAGYERWVRDHLSEQFLIATAARELGVTERSLQRATRAALGMSPKDFADDIRLDRATQLLRSGGLTVGSVAREVGYVNASALRALARRRRGLSLAEIRTHRLPW</sequence>
<comment type="caution">
    <text evidence="5">The sequence shown here is derived from an EMBL/GenBank/DDBJ whole genome shotgun (WGS) entry which is preliminary data.</text>
</comment>
<dbReference type="InterPro" id="IPR052158">
    <property type="entry name" value="INH-QAR"/>
</dbReference>
<proteinExistence type="predicted"/>
<dbReference type="PANTHER" id="PTHR43130">
    <property type="entry name" value="ARAC-FAMILY TRANSCRIPTIONAL REGULATOR"/>
    <property type="match status" value="1"/>
</dbReference>
<dbReference type="Gene3D" id="3.40.50.880">
    <property type="match status" value="1"/>
</dbReference>
<organism evidence="5 6">
    <name type="scientific">Nocardia rhamnosiphila</name>
    <dbReference type="NCBI Taxonomy" id="426716"/>
    <lineage>
        <taxon>Bacteria</taxon>
        <taxon>Bacillati</taxon>
        <taxon>Actinomycetota</taxon>
        <taxon>Actinomycetes</taxon>
        <taxon>Mycobacteriales</taxon>
        <taxon>Nocardiaceae</taxon>
        <taxon>Nocardia</taxon>
    </lineage>
</organism>
<name>A0ABV2WKV0_9NOCA</name>
<feature type="domain" description="HTH araC/xylS-type" evidence="4">
    <location>
        <begin position="222"/>
        <end position="320"/>
    </location>
</feature>
<dbReference type="InterPro" id="IPR029062">
    <property type="entry name" value="Class_I_gatase-like"/>
</dbReference>
<gene>
    <name evidence="5" type="ORF">ABZ510_06565</name>
</gene>
<dbReference type="RefSeq" id="WP_356953602.1">
    <property type="nucleotide sequence ID" value="NZ_JBEYBD010000001.1"/>
</dbReference>
<dbReference type="SUPFAM" id="SSF52317">
    <property type="entry name" value="Class I glutamine amidotransferase-like"/>
    <property type="match status" value="1"/>
</dbReference>
<accession>A0ABV2WKV0</accession>
<evidence type="ECO:0000313" key="6">
    <source>
        <dbReference type="Proteomes" id="UP001550628"/>
    </source>
</evidence>